<evidence type="ECO:0000256" key="8">
    <source>
        <dbReference type="ARBA" id="ARBA00053988"/>
    </source>
</evidence>
<evidence type="ECO:0000256" key="3">
    <source>
        <dbReference type="ARBA" id="ARBA00026116"/>
    </source>
</evidence>
<dbReference type="PROSITE" id="PS50989">
    <property type="entry name" value="COA_CT_CTER"/>
    <property type="match status" value="1"/>
</dbReference>
<dbReference type="InterPro" id="IPR011762">
    <property type="entry name" value="COA_CT_N"/>
</dbReference>
<gene>
    <name evidence="13" type="primary">MCCC2</name>
</gene>
<dbReference type="GO" id="GO:1905202">
    <property type="term" value="C:methylcrotonoyl-CoA carboxylase complex"/>
    <property type="evidence" value="ECO:0007669"/>
    <property type="project" value="TreeGrafter"/>
</dbReference>
<comment type="catalytic activity">
    <reaction evidence="7">
        <text>3-methylbut-2-enoyl-CoA + hydrogencarbonate + ATP = 3-methyl-(2E)-glutaconyl-CoA + ADP + phosphate + H(+)</text>
        <dbReference type="Rhea" id="RHEA:13589"/>
        <dbReference type="ChEBI" id="CHEBI:15378"/>
        <dbReference type="ChEBI" id="CHEBI:17544"/>
        <dbReference type="ChEBI" id="CHEBI:30616"/>
        <dbReference type="ChEBI" id="CHEBI:43474"/>
        <dbReference type="ChEBI" id="CHEBI:57344"/>
        <dbReference type="ChEBI" id="CHEBI:57346"/>
        <dbReference type="ChEBI" id="CHEBI:456216"/>
        <dbReference type="EC" id="6.4.1.4"/>
    </reaction>
</comment>
<evidence type="ECO:0000256" key="5">
    <source>
        <dbReference type="ARBA" id="ARBA00031237"/>
    </source>
</evidence>
<dbReference type="InterPro" id="IPR034733">
    <property type="entry name" value="AcCoA_carboxyl_beta"/>
</dbReference>
<dbReference type="Proteomes" id="UP000008912">
    <property type="component" value="Unassembled WGS sequence"/>
</dbReference>
<evidence type="ECO:0000256" key="1">
    <source>
        <dbReference type="ARBA" id="ARBA00006102"/>
    </source>
</evidence>
<evidence type="ECO:0000313" key="14">
    <source>
        <dbReference type="Proteomes" id="UP000008912"/>
    </source>
</evidence>
<dbReference type="FunFam" id="3.90.226.10:FF:000004">
    <property type="entry name" value="Methylcrotonoyl-CoA carboxylase beta chain"/>
    <property type="match status" value="1"/>
</dbReference>
<dbReference type="UniPathway" id="UPA00363">
    <property type="reaction ID" value="UER00861"/>
</dbReference>
<proteinExistence type="inferred from homology"/>
<dbReference type="PANTHER" id="PTHR22855:SF13">
    <property type="entry name" value="METHYLCROTONOYL-COA CARBOXYLASE BETA CHAIN, MITOCHONDRIAL"/>
    <property type="match status" value="1"/>
</dbReference>
<comment type="function">
    <text evidence="8">Carboxyltransferase subunit of the 3-methylcrotonyl-CoA carboxylase, an enzyme that catalyzes the conversion of 3-methylcrotonyl-CoA to 3-methylglutaconyl-CoA, a critical step for leucine and isovaleric acid catabolism.</text>
</comment>
<dbReference type="InParanoid" id="G1L9L4"/>
<dbReference type="InterPro" id="IPR045190">
    <property type="entry name" value="MCCB/AccD1-like"/>
</dbReference>
<accession>G1L9L4</accession>
<dbReference type="AlphaFoldDB" id="G1L9L4"/>
<evidence type="ECO:0000256" key="6">
    <source>
        <dbReference type="ARBA" id="ARBA00031404"/>
    </source>
</evidence>
<dbReference type="Gene3D" id="3.90.226.10">
    <property type="entry name" value="2-enoyl-CoA Hydratase, Chain A, domain 1"/>
    <property type="match status" value="2"/>
</dbReference>
<dbReference type="GeneTree" id="ENSGT00940000155949"/>
<evidence type="ECO:0000256" key="7">
    <source>
        <dbReference type="ARBA" id="ARBA00052347"/>
    </source>
</evidence>
<dbReference type="GO" id="GO:0005739">
    <property type="term" value="C:mitochondrion"/>
    <property type="evidence" value="ECO:0007669"/>
    <property type="project" value="TreeGrafter"/>
</dbReference>
<dbReference type="InterPro" id="IPR029045">
    <property type="entry name" value="ClpP/crotonase-like_dom_sf"/>
</dbReference>
<protein>
    <recommendedName>
        <fullName evidence="10">Methylcrotonoyl-CoA carboxylase beta chain, mitochondrial</fullName>
        <ecNumber evidence="3">6.4.1.4</ecNumber>
    </recommendedName>
    <alternativeName>
        <fullName evidence="6">3-methylcrotonyl-CoA carboxylase 2</fullName>
    </alternativeName>
    <alternativeName>
        <fullName evidence="4">3-methylcrotonyl-CoA carboxylase non-biotin-containing subunit</fullName>
    </alternativeName>
    <alternativeName>
        <fullName evidence="5">3-methylcrotonyl-CoA:carbon dioxide ligase subunit beta</fullName>
    </alternativeName>
</protein>
<dbReference type="STRING" id="9646.ENSAMEP00000003587"/>
<evidence type="ECO:0000256" key="10">
    <source>
        <dbReference type="ARBA" id="ARBA00073673"/>
    </source>
</evidence>
<dbReference type="InterPro" id="IPR011763">
    <property type="entry name" value="COA_CT_C"/>
</dbReference>
<evidence type="ECO:0000313" key="13">
    <source>
        <dbReference type="Ensembl" id="ENSAMEP00000003587.2"/>
    </source>
</evidence>
<evidence type="ECO:0000256" key="2">
    <source>
        <dbReference type="ARBA" id="ARBA00025711"/>
    </source>
</evidence>
<dbReference type="PANTHER" id="PTHR22855">
    <property type="entry name" value="ACETYL, PROPIONYL, PYRUVATE, AND GLUTACONYL CARBOXYLASE-RELATED"/>
    <property type="match status" value="1"/>
</dbReference>
<dbReference type="FunFam" id="3.90.226.10:FF:000007">
    <property type="entry name" value="Methylcrotonoyl-CoA carboxylase subunit beta"/>
    <property type="match status" value="1"/>
</dbReference>
<dbReference type="eggNOG" id="KOG0540">
    <property type="taxonomic scope" value="Eukaryota"/>
</dbReference>
<sequence length="650" mass="70794">MRQDLAELRPCPYWLSSGAWCAATTYYGRGAQTRATAGLRIWEVSGGLRPAGEWSGAPNPGSRTGKNQLRACPTPSLVLVPRCLPAVMWAALRLALRPCNRTFVPGPRAYHGDSVATLGTQPDSGSAIYQENYEQMKALVNQLRERAQKIRLGGNEKARELHKSRGKLLARERVDNLIDPGSPFLELSQFAGYQLYVNEEVPAGGIITGIGRVSGVECVIVANDATVKGGTYYPVTVKKHLRAQEIAMQNRLPCIYLVDSGGANLPRQAEIFPDRDHFGRIFYNQAIMSSQNIAQIAVVMGSCTAGGAYVPAMADENIIVRKQGTIFLAGPPLVKAATGEEVSAEDLGGADLHCRKSGVSDYYALDDHHALHLTRVIVRNQNYQKKLDVTVEPSEDPLFPADELYGIVGTNLKRPFDIREVIARIVDGSRFNEFKALYGDTLVTGFARIFGYPIGIIGNNGVLFSESAKKGAHFIQICCQRNIPLLFLQNITGFMVGREYEAEGIAKDGAKMVAAVACAKVPKITIIIGGSYGAGNYGMCGRAYSPRFLYLWPNARISVMGGEQAANVLATVAKDQRAREGKKFSSADEAALKEPIIKRFEEEGDPYYSSARLWDDGIIDPVDTRLVLGLSLSAALNAPIPKTDFGILRM</sequence>
<dbReference type="EC" id="6.4.1.4" evidence="3"/>
<reference evidence="13 14" key="1">
    <citation type="journal article" date="2010" name="Nature">
        <title>The sequence and de novo assembly of the giant panda genome.</title>
        <authorList>
            <person name="Li R."/>
            <person name="Fan W."/>
            <person name="Tian G."/>
            <person name="Zhu H."/>
            <person name="He L."/>
            <person name="Cai J."/>
            <person name="Huang Q."/>
            <person name="Cai Q."/>
            <person name="Li B."/>
            <person name="Bai Y."/>
            <person name="Zhang Z."/>
            <person name="Zhang Y."/>
            <person name="Wang W."/>
            <person name="Li J."/>
            <person name="Wei F."/>
            <person name="Li H."/>
            <person name="Jian M."/>
            <person name="Li J."/>
            <person name="Zhang Z."/>
            <person name="Nielsen R."/>
            <person name="Li D."/>
            <person name="Gu W."/>
            <person name="Yang Z."/>
            <person name="Xuan Z."/>
            <person name="Ryder O.A."/>
            <person name="Leung F.C."/>
            <person name="Zhou Y."/>
            <person name="Cao J."/>
            <person name="Sun X."/>
            <person name="Fu Y."/>
            <person name="Fang X."/>
            <person name="Guo X."/>
            <person name="Wang B."/>
            <person name="Hou R."/>
            <person name="Shen F."/>
            <person name="Mu B."/>
            <person name="Ni P."/>
            <person name="Lin R."/>
            <person name="Qian W."/>
            <person name="Wang G."/>
            <person name="Yu C."/>
            <person name="Nie W."/>
            <person name="Wang J."/>
            <person name="Wu Z."/>
            <person name="Liang H."/>
            <person name="Min J."/>
            <person name="Wu Q."/>
            <person name="Cheng S."/>
            <person name="Ruan J."/>
            <person name="Wang M."/>
            <person name="Shi Z."/>
            <person name="Wen M."/>
            <person name="Liu B."/>
            <person name="Ren X."/>
            <person name="Zheng H."/>
            <person name="Dong D."/>
            <person name="Cook K."/>
            <person name="Shan G."/>
            <person name="Zhang H."/>
            <person name="Kosiol C."/>
            <person name="Xie X."/>
            <person name="Lu Z."/>
            <person name="Zheng H."/>
            <person name="Li Y."/>
            <person name="Steiner C.C."/>
            <person name="Lam T.T."/>
            <person name="Lin S."/>
            <person name="Zhang Q."/>
            <person name="Li G."/>
            <person name="Tian J."/>
            <person name="Gong T."/>
            <person name="Liu H."/>
            <person name="Zhang D."/>
            <person name="Fang L."/>
            <person name="Ye C."/>
            <person name="Zhang J."/>
            <person name="Hu W."/>
            <person name="Xu A."/>
            <person name="Ren Y."/>
            <person name="Zhang G."/>
            <person name="Bruford M.W."/>
            <person name="Li Q."/>
            <person name="Ma L."/>
            <person name="Guo Y."/>
            <person name="An N."/>
            <person name="Hu Y."/>
            <person name="Zheng Y."/>
            <person name="Shi Y."/>
            <person name="Li Z."/>
            <person name="Liu Q."/>
            <person name="Chen Y."/>
            <person name="Zhao J."/>
            <person name="Qu N."/>
            <person name="Zhao S."/>
            <person name="Tian F."/>
            <person name="Wang X."/>
            <person name="Wang H."/>
            <person name="Xu L."/>
            <person name="Liu X."/>
            <person name="Vinar T."/>
            <person name="Wang Y."/>
            <person name="Lam T.W."/>
            <person name="Yiu S.M."/>
            <person name="Liu S."/>
            <person name="Zhang H."/>
            <person name="Li D."/>
            <person name="Huang Y."/>
            <person name="Wang X."/>
            <person name="Yang G."/>
            <person name="Jiang Z."/>
            <person name="Wang J."/>
            <person name="Qin N."/>
            <person name="Li L."/>
            <person name="Li J."/>
            <person name="Bolund L."/>
            <person name="Kristiansen K."/>
            <person name="Wong G.K."/>
            <person name="Olson M."/>
            <person name="Zhang X."/>
            <person name="Li S."/>
            <person name="Yang H."/>
            <person name="Wang J."/>
            <person name="Wang J."/>
        </authorList>
    </citation>
    <scope>NUCLEOTIDE SEQUENCE [LARGE SCALE GENOMIC DNA]</scope>
</reference>
<comment type="similarity">
    <text evidence="1">Belongs to the AccD/PCCB family.</text>
</comment>
<evidence type="ECO:0000259" key="11">
    <source>
        <dbReference type="PROSITE" id="PS50980"/>
    </source>
</evidence>
<reference evidence="13" key="2">
    <citation type="submission" date="2025-08" db="UniProtKB">
        <authorList>
            <consortium name="Ensembl"/>
        </authorList>
    </citation>
    <scope>IDENTIFICATION</scope>
</reference>
<feature type="domain" description="CoA carboxyltransferase N-terminal" evidence="11">
    <location>
        <begin position="136"/>
        <end position="393"/>
    </location>
</feature>
<feature type="domain" description="CoA carboxyltransferase C-terminal" evidence="12">
    <location>
        <begin position="396"/>
        <end position="642"/>
    </location>
</feature>
<dbReference type="HOGENOM" id="CLU_018822_0_1_1"/>
<dbReference type="PROSITE" id="PS50980">
    <property type="entry name" value="COA_CT_NTER"/>
    <property type="match status" value="1"/>
</dbReference>
<comment type="pathway">
    <text evidence="2">Amino-acid degradation; L-leucine degradation; (S)-3-hydroxy-3-methylglutaryl-CoA from 3-isovaleryl-CoA: step 2/3.</text>
</comment>
<dbReference type="SUPFAM" id="SSF52096">
    <property type="entry name" value="ClpP/crotonase"/>
    <property type="match status" value="2"/>
</dbReference>
<comment type="subunit">
    <text evidence="9">Probably a dodecamer composed of six biotin-containing alpha subunits (MCCC1) and six beta (MCCC2) subunits.</text>
</comment>
<organism evidence="13 14">
    <name type="scientific">Ailuropoda melanoleuca</name>
    <name type="common">Giant panda</name>
    <dbReference type="NCBI Taxonomy" id="9646"/>
    <lineage>
        <taxon>Eukaryota</taxon>
        <taxon>Metazoa</taxon>
        <taxon>Chordata</taxon>
        <taxon>Craniata</taxon>
        <taxon>Vertebrata</taxon>
        <taxon>Euteleostomi</taxon>
        <taxon>Mammalia</taxon>
        <taxon>Eutheria</taxon>
        <taxon>Laurasiatheria</taxon>
        <taxon>Carnivora</taxon>
        <taxon>Caniformia</taxon>
        <taxon>Ursidae</taxon>
        <taxon>Ailuropoda</taxon>
    </lineage>
</organism>
<evidence type="ECO:0000256" key="4">
    <source>
        <dbReference type="ARBA" id="ARBA00031109"/>
    </source>
</evidence>
<keyword evidence="14" id="KW-1185">Reference proteome</keyword>
<dbReference type="Ensembl" id="ENSAMET00000003728.2">
    <property type="protein sequence ID" value="ENSAMEP00000003587.2"/>
    <property type="gene ID" value="ENSAMEG00000003386.2"/>
</dbReference>
<name>G1L9L4_AILME</name>
<dbReference type="Pfam" id="PF01039">
    <property type="entry name" value="Carboxyl_trans"/>
    <property type="match status" value="1"/>
</dbReference>
<reference evidence="13" key="3">
    <citation type="submission" date="2025-09" db="UniProtKB">
        <authorList>
            <consortium name="Ensembl"/>
        </authorList>
    </citation>
    <scope>IDENTIFICATION</scope>
</reference>
<dbReference type="GO" id="GO:0004485">
    <property type="term" value="F:methylcrotonoyl-CoA carboxylase activity"/>
    <property type="evidence" value="ECO:0007669"/>
    <property type="project" value="UniProtKB-EC"/>
</dbReference>
<evidence type="ECO:0000256" key="9">
    <source>
        <dbReference type="ARBA" id="ARBA00062256"/>
    </source>
</evidence>
<evidence type="ECO:0000259" key="12">
    <source>
        <dbReference type="PROSITE" id="PS50989"/>
    </source>
</evidence>
<dbReference type="GO" id="GO:0006552">
    <property type="term" value="P:L-leucine catabolic process"/>
    <property type="evidence" value="ECO:0007669"/>
    <property type="project" value="UniProtKB-UniPathway"/>
</dbReference>